<dbReference type="EMBL" id="CAIIXF020000003">
    <property type="protein sequence ID" value="CAH1778466.1"/>
    <property type="molecule type" value="Genomic_DNA"/>
</dbReference>
<evidence type="ECO:0000313" key="2">
    <source>
        <dbReference type="Proteomes" id="UP000749559"/>
    </source>
</evidence>
<reference evidence="1" key="1">
    <citation type="submission" date="2022-03" db="EMBL/GenBank/DDBJ databases">
        <authorList>
            <person name="Martin C."/>
        </authorList>
    </citation>
    <scope>NUCLEOTIDE SEQUENCE</scope>
</reference>
<proteinExistence type="predicted"/>
<evidence type="ECO:0000313" key="1">
    <source>
        <dbReference type="EMBL" id="CAH1778466.1"/>
    </source>
</evidence>
<protein>
    <submittedName>
        <fullName evidence="1">Uncharacterized protein</fullName>
    </submittedName>
</protein>
<accession>A0A8S4NBG6</accession>
<keyword evidence="2" id="KW-1185">Reference proteome</keyword>
<gene>
    <name evidence="1" type="ORF">OFUS_LOCUS5377</name>
</gene>
<organism evidence="1 2">
    <name type="scientific">Owenia fusiformis</name>
    <name type="common">Polychaete worm</name>
    <dbReference type="NCBI Taxonomy" id="6347"/>
    <lineage>
        <taxon>Eukaryota</taxon>
        <taxon>Metazoa</taxon>
        <taxon>Spiralia</taxon>
        <taxon>Lophotrochozoa</taxon>
        <taxon>Annelida</taxon>
        <taxon>Polychaeta</taxon>
        <taxon>Sedentaria</taxon>
        <taxon>Canalipalpata</taxon>
        <taxon>Sabellida</taxon>
        <taxon>Oweniida</taxon>
        <taxon>Oweniidae</taxon>
        <taxon>Owenia</taxon>
    </lineage>
</organism>
<feature type="non-terminal residue" evidence="1">
    <location>
        <position position="1"/>
    </location>
</feature>
<dbReference type="Proteomes" id="UP000749559">
    <property type="component" value="Unassembled WGS sequence"/>
</dbReference>
<dbReference type="AlphaFoldDB" id="A0A8S4NBG6"/>
<name>A0A8S4NBG6_OWEFU</name>
<comment type="caution">
    <text evidence="1">The sequence shown here is derived from an EMBL/GenBank/DDBJ whole genome shotgun (WGS) entry which is preliminary data.</text>
</comment>
<sequence>YNTSVNTVVIGSLFPRGWAKTHKALHTLEQSIRFNSTVLSTNFFLMTHIHHLISPSLKFHFRQGVFDEHLQFHDVLGDPVYLNTDGEALLRASWAALACSHKVKQ</sequence>